<protein>
    <submittedName>
        <fullName evidence="1">Uncharacterized protein</fullName>
    </submittedName>
</protein>
<sequence>MIKSFKVSQGSASEFIKNVTESLATRELGKIANISMHDEKVVIRFSKLGKSEVFFSLTKQPKGFECVHESEKISLTHRAFRADIETKLAKVLEQNGAIITT</sequence>
<dbReference type="RefSeq" id="WP_338637467.1">
    <property type="nucleotide sequence ID" value="NZ_CP146516.1"/>
</dbReference>
<comment type="caution">
    <text evidence="1">The sequence shown here is derived from an EMBL/GenBank/DDBJ whole genome shotgun (WGS) entry which is preliminary data.</text>
</comment>
<evidence type="ECO:0000313" key="2">
    <source>
        <dbReference type="Proteomes" id="UP000253934"/>
    </source>
</evidence>
<dbReference type="EMBL" id="QOVW01000071">
    <property type="protein sequence ID" value="RDB35910.1"/>
    <property type="molecule type" value="Genomic_DNA"/>
</dbReference>
<proteinExistence type="predicted"/>
<gene>
    <name evidence="1" type="ORF">DCC88_07630</name>
</gene>
<accession>A0A369KR96</accession>
<organism evidence="1 2">
    <name type="scientific">Spirobacillus cienkowskii</name>
    <dbReference type="NCBI Taxonomy" id="495820"/>
    <lineage>
        <taxon>Bacteria</taxon>
        <taxon>Pseudomonadati</taxon>
        <taxon>Bdellovibrionota</taxon>
        <taxon>Oligoflexia</taxon>
        <taxon>Silvanigrellales</taxon>
        <taxon>Spirobacillus</taxon>
    </lineage>
</organism>
<reference evidence="1" key="1">
    <citation type="submission" date="2018-04" db="EMBL/GenBank/DDBJ databases">
        <title>Draft genome sequence of the Candidatus Spirobacillus cienkowskii, a pathogen of freshwater Daphnia species, reconstructed from hemolymph metagenomic reads.</title>
        <authorList>
            <person name="Bresciani L."/>
            <person name="Lemos L.N."/>
            <person name="Wale N."/>
            <person name="Lin J.Y."/>
            <person name="Fernandes G.R."/>
            <person name="Duffy M.A."/>
            <person name="Rodrigues J.M."/>
        </authorList>
    </citation>
    <scope>NUCLEOTIDE SEQUENCE [LARGE SCALE GENOMIC DNA]</scope>
    <source>
        <strain evidence="1">Binning01</strain>
    </source>
</reference>
<dbReference type="Proteomes" id="UP000253934">
    <property type="component" value="Unassembled WGS sequence"/>
</dbReference>
<keyword evidence="2" id="KW-1185">Reference proteome</keyword>
<name>A0A369KR96_9BACT</name>
<evidence type="ECO:0000313" key="1">
    <source>
        <dbReference type="EMBL" id="RDB35910.1"/>
    </source>
</evidence>
<dbReference type="AlphaFoldDB" id="A0A369KR96"/>